<evidence type="ECO:0000259" key="1">
    <source>
        <dbReference type="Pfam" id="PF02627"/>
    </source>
</evidence>
<dbReference type="KEGG" id="ccv:CCV52592_2032"/>
<feature type="domain" description="Carboxymuconolactone decarboxylase-like" evidence="1">
    <location>
        <begin position="26"/>
        <end position="107"/>
    </location>
</feature>
<dbReference type="GO" id="GO:0051920">
    <property type="term" value="F:peroxiredoxin activity"/>
    <property type="evidence" value="ECO:0007669"/>
    <property type="project" value="InterPro"/>
</dbReference>
<accession>A7GVT6</accession>
<gene>
    <name evidence="2" type="ORF">CCV52592_2032</name>
</gene>
<dbReference type="HOGENOM" id="CLU_070025_0_0_7"/>
<dbReference type="STRING" id="360105.CCV52592_2032"/>
<keyword evidence="3" id="KW-1185">Reference proteome</keyword>
<dbReference type="PANTHER" id="PTHR33570:SF2">
    <property type="entry name" value="CARBOXYMUCONOLACTONE DECARBOXYLASE-LIKE DOMAIN-CONTAINING PROTEIN"/>
    <property type="match status" value="1"/>
</dbReference>
<proteinExistence type="predicted"/>
<dbReference type="RefSeq" id="WP_011991627.1">
    <property type="nucleotide sequence ID" value="NC_009715.2"/>
</dbReference>
<dbReference type="AlphaFoldDB" id="A7GVT6"/>
<dbReference type="Proteomes" id="UP000006380">
    <property type="component" value="Chromosome"/>
</dbReference>
<evidence type="ECO:0000313" key="2">
    <source>
        <dbReference type="EMBL" id="EAU00842.1"/>
    </source>
</evidence>
<dbReference type="OrthoDB" id="9793083at2"/>
<dbReference type="InterPro" id="IPR029032">
    <property type="entry name" value="AhpD-like"/>
</dbReference>
<evidence type="ECO:0000313" key="3">
    <source>
        <dbReference type="Proteomes" id="UP000006380"/>
    </source>
</evidence>
<dbReference type="Gene3D" id="1.20.1290.10">
    <property type="entry name" value="AhpD-like"/>
    <property type="match status" value="1"/>
</dbReference>
<feature type="domain" description="Carboxymuconolactone decarboxylase-like" evidence="1">
    <location>
        <begin position="163"/>
        <end position="244"/>
    </location>
</feature>
<sequence length="249" mass="27750">MKLTKKASEFYESWLGSTHPLEATDPEFMEIYLNFLFDDVSSEINLSTYERLKITLACLAVIGAKRAYGRLVTAALKNGVKAGEIREILYQAAPYAGFGRLEEMFYAMNEAFKEAGVALPLANAATTTRENREAKGLAVQKDIFPAIDKFNADAPEDERHIRRFLSAHCFGDFYTREGLELKFRELLTFVYVLSLGYAKPQLLGHIAGNFHVGNDRAKLIDVTTALVPFIGYPMALNAFAAIDEVSKKG</sequence>
<organism evidence="2 3">
    <name type="scientific">Campylobacter curvus (strain 525.92)</name>
    <dbReference type="NCBI Taxonomy" id="360105"/>
    <lineage>
        <taxon>Bacteria</taxon>
        <taxon>Pseudomonadati</taxon>
        <taxon>Campylobacterota</taxon>
        <taxon>Epsilonproteobacteria</taxon>
        <taxon>Campylobacterales</taxon>
        <taxon>Campylobacteraceae</taxon>
        <taxon>Campylobacter</taxon>
    </lineage>
</organism>
<protein>
    <submittedName>
        <fullName evidence="2">Carboxymuconolactone decarboxylase family protein</fullName>
    </submittedName>
</protein>
<dbReference type="InterPro" id="IPR052512">
    <property type="entry name" value="4CMD/NDH-1_regulator"/>
</dbReference>
<dbReference type="Pfam" id="PF02627">
    <property type="entry name" value="CMD"/>
    <property type="match status" value="2"/>
</dbReference>
<reference evidence="2" key="1">
    <citation type="submission" date="2016-07" db="EMBL/GenBank/DDBJ databases">
        <title>Comparative genomics of the Campylobacter concisus group.</title>
        <authorList>
            <person name="Miller W.G."/>
            <person name="Yee E."/>
            <person name="Chapman M.H."/>
            <person name="Huynh S."/>
            <person name="Bono J.L."/>
            <person name="On S.L.W."/>
            <person name="StLeger J."/>
            <person name="Foster G."/>
            <person name="Parker C.T."/>
        </authorList>
    </citation>
    <scope>NUCLEOTIDE SEQUENCE</scope>
    <source>
        <strain evidence="2">525.92</strain>
    </source>
</reference>
<name>A7GVT6_CAMC5</name>
<dbReference type="PANTHER" id="PTHR33570">
    <property type="entry name" value="4-CARBOXYMUCONOLACTONE DECARBOXYLASE FAMILY PROTEIN"/>
    <property type="match status" value="1"/>
</dbReference>
<dbReference type="SUPFAM" id="SSF69118">
    <property type="entry name" value="AhpD-like"/>
    <property type="match status" value="1"/>
</dbReference>
<dbReference type="InterPro" id="IPR003779">
    <property type="entry name" value="CMD-like"/>
</dbReference>
<dbReference type="EMBL" id="CP000767">
    <property type="protein sequence ID" value="EAU00842.1"/>
    <property type="molecule type" value="Genomic_DNA"/>
</dbReference>